<dbReference type="Gene3D" id="3.30.2080.10">
    <property type="entry name" value="GH92 mannosidase domain"/>
    <property type="match status" value="1"/>
</dbReference>
<sequence>DNNSPVNKYVKSVTINGKPLDNTFGFEHSEIKAGGILHFVMTGDKNEAMKAAF</sequence>
<gene>
    <name evidence="2" type="ORF">HWA77_23040</name>
</gene>
<dbReference type="GO" id="GO:0016787">
    <property type="term" value="F:hydrolase activity"/>
    <property type="evidence" value="ECO:0007669"/>
    <property type="project" value="UniProtKB-KW"/>
</dbReference>
<dbReference type="InterPro" id="IPR012939">
    <property type="entry name" value="Glyco_hydro_92"/>
</dbReference>
<proteinExistence type="predicted"/>
<evidence type="ECO:0000313" key="2">
    <source>
        <dbReference type="EMBL" id="NVP03089.1"/>
    </source>
</evidence>
<reference evidence="2 3" key="1">
    <citation type="submission" date="2020-06" db="EMBL/GenBank/DDBJ databases">
        <title>Photobacterium damselae subsp. damselae comparative genomics.</title>
        <authorList>
            <person name="Osorio C.R."/>
        </authorList>
    </citation>
    <scope>NUCLEOTIDE SEQUENCE [LARGE SCALE GENOMIC DNA]</scope>
    <source>
        <strain evidence="2 3">TW250/03</strain>
    </source>
</reference>
<feature type="domain" description="Glycosyl hydrolase family 92" evidence="1">
    <location>
        <begin position="2"/>
        <end position="42"/>
    </location>
</feature>
<keyword evidence="2" id="KW-0378">Hydrolase</keyword>
<dbReference type="EMBL" id="JABXOR010001485">
    <property type="protein sequence ID" value="NVP03089.1"/>
    <property type="molecule type" value="Genomic_DNA"/>
</dbReference>
<evidence type="ECO:0000313" key="3">
    <source>
        <dbReference type="Proteomes" id="UP000533429"/>
    </source>
</evidence>
<name>A0A850R6P0_PHODD</name>
<dbReference type="Pfam" id="PF07971">
    <property type="entry name" value="Glyco_hydro_92"/>
    <property type="match status" value="1"/>
</dbReference>
<evidence type="ECO:0000259" key="1">
    <source>
        <dbReference type="Pfam" id="PF07971"/>
    </source>
</evidence>
<comment type="caution">
    <text evidence="2">The sequence shown here is derived from an EMBL/GenBank/DDBJ whole genome shotgun (WGS) entry which is preliminary data.</text>
</comment>
<dbReference type="Proteomes" id="UP000533429">
    <property type="component" value="Unassembled WGS sequence"/>
</dbReference>
<organism evidence="2 3">
    <name type="scientific">Photobacterium damselae subsp. damselae</name>
    <name type="common">Listonella damsela</name>
    <dbReference type="NCBI Taxonomy" id="85581"/>
    <lineage>
        <taxon>Bacteria</taxon>
        <taxon>Pseudomonadati</taxon>
        <taxon>Pseudomonadota</taxon>
        <taxon>Gammaproteobacteria</taxon>
        <taxon>Vibrionales</taxon>
        <taxon>Vibrionaceae</taxon>
        <taxon>Photobacterium</taxon>
    </lineage>
</organism>
<dbReference type="AlphaFoldDB" id="A0A850R6P0"/>
<protein>
    <submittedName>
        <fullName evidence="2">Glycoside hydrolase family 92 protein</fullName>
    </submittedName>
</protein>
<accession>A0A850R6P0</accession>
<feature type="non-terminal residue" evidence="2">
    <location>
        <position position="1"/>
    </location>
</feature>